<dbReference type="Proteomes" id="UP000295344">
    <property type="component" value="Unassembled WGS sequence"/>
</dbReference>
<dbReference type="InterPro" id="IPR003807">
    <property type="entry name" value="DUF202"/>
</dbReference>
<keyword evidence="8" id="KW-1185">Reference proteome</keyword>
<dbReference type="GO" id="GO:0012505">
    <property type="term" value="C:endomembrane system"/>
    <property type="evidence" value="ECO:0007669"/>
    <property type="project" value="UniProtKB-SubCell"/>
</dbReference>
<keyword evidence="3 5" id="KW-1133">Transmembrane helix</keyword>
<feature type="transmembrane region" description="Helical" evidence="5">
    <location>
        <begin position="83"/>
        <end position="108"/>
    </location>
</feature>
<dbReference type="EMBL" id="SOAM01000001">
    <property type="protein sequence ID" value="TDS80287.1"/>
    <property type="molecule type" value="Genomic_DNA"/>
</dbReference>
<feature type="transmembrane region" description="Helical" evidence="5">
    <location>
        <begin position="43"/>
        <end position="62"/>
    </location>
</feature>
<reference evidence="7 8" key="1">
    <citation type="submission" date="2019-03" db="EMBL/GenBank/DDBJ databases">
        <title>Genomic Encyclopedia of Archaeal and Bacterial Type Strains, Phase II (KMG-II): from individual species to whole genera.</title>
        <authorList>
            <person name="Goeker M."/>
        </authorList>
    </citation>
    <scope>NUCLEOTIDE SEQUENCE [LARGE SCALE GENOMIC DNA]</scope>
    <source>
        <strain evidence="7 8">DSM 24782</strain>
    </source>
</reference>
<keyword evidence="4 5" id="KW-0472">Membrane</keyword>
<evidence type="ECO:0000256" key="2">
    <source>
        <dbReference type="ARBA" id="ARBA00022692"/>
    </source>
</evidence>
<dbReference type="Pfam" id="PF02656">
    <property type="entry name" value="DUF202"/>
    <property type="match status" value="1"/>
</dbReference>
<evidence type="ECO:0000256" key="4">
    <source>
        <dbReference type="ARBA" id="ARBA00023136"/>
    </source>
</evidence>
<evidence type="ECO:0000256" key="3">
    <source>
        <dbReference type="ARBA" id="ARBA00022989"/>
    </source>
</evidence>
<dbReference type="OrthoDB" id="3701077at2"/>
<evidence type="ECO:0000259" key="6">
    <source>
        <dbReference type="Pfam" id="PF02656"/>
    </source>
</evidence>
<dbReference type="RefSeq" id="WP_133765023.1">
    <property type="nucleotide sequence ID" value="NZ_BAAARP010000001.1"/>
</dbReference>
<protein>
    <submittedName>
        <fullName evidence="7">Uncharacterized protein DUF202</fullName>
    </submittedName>
</protein>
<proteinExistence type="predicted"/>
<dbReference type="AlphaFoldDB" id="A0A4R7FR56"/>
<evidence type="ECO:0000256" key="5">
    <source>
        <dbReference type="SAM" id="Phobius"/>
    </source>
</evidence>
<name>A0A4R7FR56_9MICO</name>
<comment type="subcellular location">
    <subcellularLocation>
        <location evidence="1">Endomembrane system</location>
        <topology evidence="1">Multi-pass membrane protein</topology>
    </subcellularLocation>
</comment>
<comment type="caution">
    <text evidence="7">The sequence shown here is derived from an EMBL/GenBank/DDBJ whole genome shotgun (WGS) entry which is preliminary data.</text>
</comment>
<organism evidence="7 8">
    <name type="scientific">Amnibacterium kyonggiense</name>
    <dbReference type="NCBI Taxonomy" id="595671"/>
    <lineage>
        <taxon>Bacteria</taxon>
        <taxon>Bacillati</taxon>
        <taxon>Actinomycetota</taxon>
        <taxon>Actinomycetes</taxon>
        <taxon>Micrococcales</taxon>
        <taxon>Microbacteriaceae</taxon>
        <taxon>Amnibacterium</taxon>
    </lineage>
</organism>
<feature type="domain" description="DUF202" evidence="6">
    <location>
        <begin position="6"/>
        <end position="69"/>
    </location>
</feature>
<keyword evidence="2 5" id="KW-0812">Transmembrane</keyword>
<evidence type="ECO:0000313" key="7">
    <source>
        <dbReference type="EMBL" id="TDS80287.1"/>
    </source>
</evidence>
<evidence type="ECO:0000256" key="1">
    <source>
        <dbReference type="ARBA" id="ARBA00004127"/>
    </source>
</evidence>
<accession>A0A4R7FR56</accession>
<evidence type="ECO:0000313" key="8">
    <source>
        <dbReference type="Proteomes" id="UP000295344"/>
    </source>
</evidence>
<gene>
    <name evidence="7" type="ORF">CLV52_0844</name>
</gene>
<sequence length="112" mass="11406">MSAPQDPGLQPERTELSWRRTLLALAVGALVSVRVLPPVLGGWTVATGLLGVLAAAVLWLLARRRHASVAAVFRGSVAATAMPGGGLLLALTVFTAVGALLGLGYAVLLRAG</sequence>